<organism evidence="1 2">
    <name type="scientific">Candidatus Aramenus sulfurataquae</name>
    <dbReference type="NCBI Taxonomy" id="1326980"/>
    <lineage>
        <taxon>Archaea</taxon>
        <taxon>Thermoproteota</taxon>
        <taxon>Thermoprotei</taxon>
        <taxon>Sulfolobales</taxon>
        <taxon>Sulfolobaceae</taxon>
        <taxon>Candidatus Aramenus</taxon>
    </lineage>
</organism>
<accession>W7KGQ8</accession>
<reference evidence="1 2" key="1">
    <citation type="journal article" date="2014" name="Genome Announc.">
        <title>Draft Genome Sequence of the Sulfolobales Archaeon AZ1, Obtained through Metagenomic Analysis of a Mexican Hot Spring.</title>
        <authorList>
            <person name="Servin-Garciduenas L.E."/>
            <person name="Martinez-Romero E."/>
        </authorList>
    </citation>
    <scope>NUCLEOTIDE SEQUENCE [LARGE SCALE GENOMIC DNA]</scope>
    <source>
        <strain evidence="1">AZ1-illumnia</strain>
    </source>
</reference>
<proteinExistence type="predicted"/>
<evidence type="ECO:0000313" key="1">
    <source>
        <dbReference type="EMBL" id="EWG06365.1"/>
    </source>
</evidence>
<protein>
    <submittedName>
        <fullName evidence="1">Malto-oligosyltrehalose trehalohydrolase</fullName>
    </submittedName>
</protein>
<dbReference type="SUPFAM" id="SSF51445">
    <property type="entry name" value="(Trans)glycosidases"/>
    <property type="match status" value="1"/>
</dbReference>
<dbReference type="AlphaFoldDB" id="W7KGQ8"/>
<dbReference type="EMBL" id="ASRH01000036">
    <property type="protein sequence ID" value="EWG06365.1"/>
    <property type="molecule type" value="Genomic_DNA"/>
</dbReference>
<feature type="non-terminal residue" evidence="1">
    <location>
        <position position="1"/>
    </location>
</feature>
<name>W7KGQ8_9CREN</name>
<dbReference type="Gene3D" id="3.20.20.80">
    <property type="entry name" value="Glycosidases"/>
    <property type="match status" value="1"/>
</dbReference>
<gene>
    <name evidence="1" type="ORF">ASUL_09959</name>
</gene>
<dbReference type="GO" id="GO:0016787">
    <property type="term" value="F:hydrolase activity"/>
    <property type="evidence" value="ECO:0007669"/>
    <property type="project" value="UniProtKB-KW"/>
</dbReference>
<evidence type="ECO:0000313" key="2">
    <source>
        <dbReference type="Proteomes" id="UP000054284"/>
    </source>
</evidence>
<dbReference type="PATRIC" id="fig|1326980.6.peg.1985"/>
<comment type="caution">
    <text evidence="1">The sequence shown here is derived from an EMBL/GenBank/DDBJ whole genome shotgun (WGS) entry which is preliminary data.</text>
</comment>
<sequence length="189" mass="21113">DGLRLDSAPNIFDISPRHILAEIADEVRKAEGELGKRLLLIAESDLNDPKIVNPREKCGYGIDAQWSDNLHHALHAYAAGERDSYYQDFGEIGQIAKVLKDVFAYDGIYSKFRKKTYGAPVGNLGGEKFVVYSQNHDQVGNRKDGKRLISLIGKDVALIVATLYIMSPYIPNDIYGRRVRGGKPLPLFH</sequence>
<dbReference type="InterPro" id="IPR017853">
    <property type="entry name" value="GH"/>
</dbReference>
<keyword evidence="2" id="KW-1185">Reference proteome</keyword>
<dbReference type="Proteomes" id="UP000054284">
    <property type="component" value="Unassembled WGS sequence"/>
</dbReference>